<dbReference type="GO" id="GO:0046872">
    <property type="term" value="F:metal ion binding"/>
    <property type="evidence" value="ECO:0007669"/>
    <property type="project" value="UniProtKB-KW"/>
</dbReference>
<name>A0A6I7HPP3_9HYPH</name>
<feature type="domain" description="HpcH/HpaI aldolase/citrate lyase" evidence="7">
    <location>
        <begin position="18"/>
        <end position="242"/>
    </location>
</feature>
<dbReference type="RefSeq" id="WP_114361911.1">
    <property type="nucleotide sequence ID" value="NZ_QPIX01000002.1"/>
</dbReference>
<sequence length="269" mass="28490">MAVRENLFKRAIREGRPQIGLWLDMADALAAEIAGHAGFDWLVIDGEHGPNDLRSILAQLQALSSSSAEPVVRAPVGETWMIKQLLDIGARTLLIPMVDSAEQARELVRAVRYPPHGVRGVGAAVARASAFNTIPDYADTASDGICLLVQAESRAAIADLENIAAVDGVDGVFIGPADLAADMGFLGRMDAPEVQSVIESAIATIVKAGKAAGILTFSEELNRRYITLGASYVAVGADVTEFSGALRTLRSRYRDGEGAKTVTSSRPGY</sequence>
<dbReference type="GO" id="GO:0005737">
    <property type="term" value="C:cytoplasm"/>
    <property type="evidence" value="ECO:0007669"/>
    <property type="project" value="TreeGrafter"/>
</dbReference>
<dbReference type="PANTHER" id="PTHR30502:SF0">
    <property type="entry name" value="PHOSPHOENOLPYRUVATE CARBOXYLASE FAMILY PROTEIN"/>
    <property type="match status" value="1"/>
</dbReference>
<evidence type="ECO:0000256" key="1">
    <source>
        <dbReference type="ARBA" id="ARBA00001968"/>
    </source>
</evidence>
<dbReference type="InterPro" id="IPR050251">
    <property type="entry name" value="HpcH-HpaI_aldolase"/>
</dbReference>
<evidence type="ECO:0000259" key="7">
    <source>
        <dbReference type="Pfam" id="PF03328"/>
    </source>
</evidence>
<dbReference type="Gene3D" id="3.20.20.60">
    <property type="entry name" value="Phosphoenolpyruvate-binding domains"/>
    <property type="match status" value="1"/>
</dbReference>
<dbReference type="InterPro" id="IPR015813">
    <property type="entry name" value="Pyrv/PenolPyrv_kinase-like_dom"/>
</dbReference>
<accession>A0A6I7HPP3</accession>
<protein>
    <submittedName>
        <fullName evidence="8">2,4-dihydroxyhept-2-enedioate aldolase</fullName>
    </submittedName>
</protein>
<dbReference type="Pfam" id="PF03328">
    <property type="entry name" value="HpcH_HpaI"/>
    <property type="match status" value="1"/>
</dbReference>
<evidence type="ECO:0000256" key="4">
    <source>
        <dbReference type="ARBA" id="ARBA00023239"/>
    </source>
</evidence>
<comment type="catalytic activity">
    <reaction evidence="6">
        <text>D-glyceraldehyde + pyruvate = 2-dehydro-3-deoxy-L-galactonate</text>
        <dbReference type="Rhea" id="RHEA:80055"/>
        <dbReference type="ChEBI" id="CHEBI:15361"/>
        <dbReference type="ChEBI" id="CHEBI:17378"/>
        <dbReference type="ChEBI" id="CHEBI:75545"/>
    </reaction>
</comment>
<dbReference type="PANTHER" id="PTHR30502">
    <property type="entry name" value="2-KETO-3-DEOXY-L-RHAMNONATE ALDOLASE"/>
    <property type="match status" value="1"/>
</dbReference>
<dbReference type="InterPro" id="IPR040442">
    <property type="entry name" value="Pyrv_kinase-like_dom_sf"/>
</dbReference>
<keyword evidence="4" id="KW-0456">Lyase</keyword>
<evidence type="ECO:0000256" key="6">
    <source>
        <dbReference type="ARBA" id="ARBA00045074"/>
    </source>
</evidence>
<comment type="caution">
    <text evidence="8">The sequence shown here is derived from an EMBL/GenBank/DDBJ whole genome shotgun (WGS) entry which is preliminary data.</text>
</comment>
<reference evidence="8 9" key="1">
    <citation type="submission" date="2018-07" db="EMBL/GenBank/DDBJ databases">
        <title>Genomic Encyclopedia of Type Strains, Phase IV (KMG-IV): sequencing the most valuable type-strain genomes for metagenomic binning, comparative biology and taxonomic classification.</title>
        <authorList>
            <person name="Goeker M."/>
        </authorList>
    </citation>
    <scope>NUCLEOTIDE SEQUENCE [LARGE SCALE GENOMIC DNA]</scope>
    <source>
        <strain evidence="8 9">DSM 25528</strain>
    </source>
</reference>
<organism evidence="8 9">
    <name type="scientific">Ciceribacter lividus</name>
    <dbReference type="NCBI Taxonomy" id="1197950"/>
    <lineage>
        <taxon>Bacteria</taxon>
        <taxon>Pseudomonadati</taxon>
        <taxon>Pseudomonadota</taxon>
        <taxon>Alphaproteobacteria</taxon>
        <taxon>Hyphomicrobiales</taxon>
        <taxon>Rhizobiaceae</taxon>
        <taxon>Ciceribacter</taxon>
    </lineage>
</organism>
<evidence type="ECO:0000313" key="8">
    <source>
        <dbReference type="EMBL" id="RCW27583.1"/>
    </source>
</evidence>
<comment type="cofactor">
    <cofactor evidence="1">
        <name>a divalent metal cation</name>
        <dbReference type="ChEBI" id="CHEBI:60240"/>
    </cofactor>
</comment>
<dbReference type="FunFam" id="3.20.20.60:FF:000004">
    <property type="entry name" value="5-keto-4-deoxy-D-glucarate aldolase"/>
    <property type="match status" value="1"/>
</dbReference>
<dbReference type="InterPro" id="IPR005000">
    <property type="entry name" value="Aldolase/citrate-lyase_domain"/>
</dbReference>
<evidence type="ECO:0000256" key="2">
    <source>
        <dbReference type="ARBA" id="ARBA00005568"/>
    </source>
</evidence>
<dbReference type="EMBL" id="QPIX01000002">
    <property type="protein sequence ID" value="RCW27583.1"/>
    <property type="molecule type" value="Genomic_DNA"/>
</dbReference>
<evidence type="ECO:0000256" key="3">
    <source>
        <dbReference type="ARBA" id="ARBA00022723"/>
    </source>
</evidence>
<gene>
    <name evidence="8" type="ORF">DFR48_10266</name>
</gene>
<dbReference type="GO" id="GO:0016832">
    <property type="term" value="F:aldehyde-lyase activity"/>
    <property type="evidence" value="ECO:0007669"/>
    <property type="project" value="UniProtKB-ARBA"/>
</dbReference>
<keyword evidence="5" id="KW-0670">Pyruvate</keyword>
<keyword evidence="9" id="KW-1185">Reference proteome</keyword>
<keyword evidence="3" id="KW-0479">Metal-binding</keyword>
<dbReference type="Proteomes" id="UP000252582">
    <property type="component" value="Unassembled WGS sequence"/>
</dbReference>
<evidence type="ECO:0000313" key="9">
    <source>
        <dbReference type="Proteomes" id="UP000252582"/>
    </source>
</evidence>
<proteinExistence type="inferred from homology"/>
<dbReference type="AlphaFoldDB" id="A0A6I7HPP3"/>
<evidence type="ECO:0000256" key="5">
    <source>
        <dbReference type="ARBA" id="ARBA00023317"/>
    </source>
</evidence>
<comment type="similarity">
    <text evidence="2">Belongs to the HpcH/HpaI aldolase family.</text>
</comment>
<dbReference type="SUPFAM" id="SSF51621">
    <property type="entry name" value="Phosphoenolpyruvate/pyruvate domain"/>
    <property type="match status" value="1"/>
</dbReference>